<dbReference type="Pfam" id="PF00889">
    <property type="entry name" value="EF_TS"/>
    <property type="match status" value="1"/>
</dbReference>
<keyword evidence="4 6" id="KW-0648">Protein biosynthesis</keyword>
<dbReference type="HAMAP" id="MF_00050">
    <property type="entry name" value="EF_Ts"/>
    <property type="match status" value="1"/>
</dbReference>
<dbReference type="CDD" id="cd14275">
    <property type="entry name" value="UBA_EF-Ts"/>
    <property type="match status" value="1"/>
</dbReference>
<evidence type="ECO:0000313" key="9">
    <source>
        <dbReference type="Proteomes" id="UP001431693"/>
    </source>
</evidence>
<dbReference type="PANTHER" id="PTHR11741">
    <property type="entry name" value="ELONGATION FACTOR TS"/>
    <property type="match status" value="1"/>
</dbReference>
<comment type="subcellular location">
    <subcellularLocation>
        <location evidence="6">Cytoplasm</location>
    </subcellularLocation>
</comment>
<feature type="domain" description="Translation elongation factor EFTs/EF1B dimerisation" evidence="7">
    <location>
        <begin position="74"/>
        <end position="290"/>
    </location>
</feature>
<proteinExistence type="inferred from homology"/>
<evidence type="ECO:0000259" key="7">
    <source>
        <dbReference type="Pfam" id="PF00889"/>
    </source>
</evidence>
<name>A0ABT6ZIY3_9ACTN</name>
<evidence type="ECO:0000256" key="5">
    <source>
        <dbReference type="ARBA" id="ARBA00025453"/>
    </source>
</evidence>
<dbReference type="GO" id="GO:0003746">
    <property type="term" value="F:translation elongation factor activity"/>
    <property type="evidence" value="ECO:0007669"/>
    <property type="project" value="UniProtKB-KW"/>
</dbReference>
<dbReference type="Gene3D" id="1.10.8.10">
    <property type="entry name" value="DNA helicase RuvA subunit, C-terminal domain"/>
    <property type="match status" value="1"/>
</dbReference>
<dbReference type="NCBIfam" id="TIGR00116">
    <property type="entry name" value="tsf"/>
    <property type="match status" value="1"/>
</dbReference>
<evidence type="ECO:0000256" key="4">
    <source>
        <dbReference type="ARBA" id="ARBA00022917"/>
    </source>
</evidence>
<dbReference type="InterPro" id="IPR014039">
    <property type="entry name" value="Transl_elong_EFTs/EF1B_dimer"/>
</dbReference>
<dbReference type="SUPFAM" id="SSF46934">
    <property type="entry name" value="UBA-like"/>
    <property type="match status" value="1"/>
</dbReference>
<comment type="function">
    <text evidence="5 6">Associates with the EF-Tu.GDP complex and induces the exchange of GDP to GTP. It remains bound to the aminoacyl-tRNA.EF-Tu.GTP complex up to the GTP hydrolysis stage on the ribosome.</text>
</comment>
<organism evidence="8 9">
    <name type="scientific">Kribbibacterium absianum</name>
    <dbReference type="NCBI Taxonomy" id="3044210"/>
    <lineage>
        <taxon>Bacteria</taxon>
        <taxon>Bacillati</taxon>
        <taxon>Actinomycetota</taxon>
        <taxon>Coriobacteriia</taxon>
        <taxon>Coriobacteriales</taxon>
        <taxon>Kribbibacteriaceae</taxon>
        <taxon>Kribbibacterium</taxon>
    </lineage>
</organism>
<dbReference type="RefSeq" id="WP_283712642.1">
    <property type="nucleotide sequence ID" value="NZ_JASJEW010000001.1"/>
</dbReference>
<dbReference type="Gene3D" id="3.30.479.20">
    <property type="entry name" value="Elongation factor Ts, dimerisation domain"/>
    <property type="match status" value="2"/>
</dbReference>
<gene>
    <name evidence="6 8" type="primary">tsf</name>
    <name evidence="8" type="ORF">QJ043_02785</name>
</gene>
<comment type="similarity">
    <text evidence="1 6">Belongs to the EF-Ts family.</text>
</comment>
<dbReference type="InterPro" id="IPR036402">
    <property type="entry name" value="EF-Ts_dimer_sf"/>
</dbReference>
<dbReference type="InterPro" id="IPR009060">
    <property type="entry name" value="UBA-like_sf"/>
</dbReference>
<sequence length="290" mass="31220">MATKISAQLVKQLREMTDSPMMECKKALVEAEGDLDKAVDVLRTMGIAKAVKKAGRDTNEGTVGAFVTPDGHKGALVEVSCETDFVGTNPKFTGFATKLAEVVTENDPADAEALKDAPFDGDETVDAALTEMIHTMGENMKVARIVERSVESGALGSYVHGGKIGVLVEFAFSKPATAENEAFKTFAHDVAMQVAAADPVAATVADVPAETVEHEKAIYKEQAAASGKPEFIQEKMAEGRLQKFFKENVLTEQAFIKDGDISIREYADKVGRECDDQITVVAFDRFAFGE</sequence>
<reference evidence="8" key="1">
    <citation type="submission" date="2023-05" db="EMBL/GenBank/DDBJ databases">
        <title>[olsenella] sp. nov., isolated from a pig farm feces dump.</title>
        <authorList>
            <person name="Chang Y.-H."/>
        </authorList>
    </citation>
    <scope>NUCLEOTIDE SEQUENCE</scope>
    <source>
        <strain evidence="8">YH-ols2217</strain>
    </source>
</reference>
<dbReference type="Gene3D" id="1.10.286.20">
    <property type="match status" value="1"/>
</dbReference>
<dbReference type="Proteomes" id="UP001431693">
    <property type="component" value="Unassembled WGS sequence"/>
</dbReference>
<evidence type="ECO:0000256" key="3">
    <source>
        <dbReference type="ARBA" id="ARBA00022768"/>
    </source>
</evidence>
<keyword evidence="6" id="KW-0963">Cytoplasm</keyword>
<evidence type="ECO:0000313" key="8">
    <source>
        <dbReference type="EMBL" id="MDJ1129010.1"/>
    </source>
</evidence>
<evidence type="ECO:0000256" key="6">
    <source>
        <dbReference type="HAMAP-Rule" id="MF_00050"/>
    </source>
</evidence>
<evidence type="ECO:0000256" key="2">
    <source>
        <dbReference type="ARBA" id="ARBA00016956"/>
    </source>
</evidence>
<keyword evidence="9" id="KW-1185">Reference proteome</keyword>
<evidence type="ECO:0000256" key="1">
    <source>
        <dbReference type="ARBA" id="ARBA00005532"/>
    </source>
</evidence>
<dbReference type="PANTHER" id="PTHR11741:SF0">
    <property type="entry name" value="ELONGATION FACTOR TS, MITOCHONDRIAL"/>
    <property type="match status" value="1"/>
</dbReference>
<comment type="caution">
    <text evidence="8">The sequence shown here is derived from an EMBL/GenBank/DDBJ whole genome shotgun (WGS) entry which is preliminary data.</text>
</comment>
<feature type="region of interest" description="Involved in Mg(2+) ion dislocation from EF-Tu" evidence="6">
    <location>
        <begin position="83"/>
        <end position="86"/>
    </location>
</feature>
<dbReference type="EMBL" id="JASJEX010000001">
    <property type="protein sequence ID" value="MDJ1129010.1"/>
    <property type="molecule type" value="Genomic_DNA"/>
</dbReference>
<protein>
    <recommendedName>
        <fullName evidence="2 6">Elongation factor Ts</fullName>
        <shortName evidence="6">EF-Ts</shortName>
    </recommendedName>
</protein>
<keyword evidence="3 6" id="KW-0251">Elongation factor</keyword>
<dbReference type="SUPFAM" id="SSF54713">
    <property type="entry name" value="Elongation factor Ts (EF-Ts), dimerisation domain"/>
    <property type="match status" value="2"/>
</dbReference>
<dbReference type="InterPro" id="IPR001816">
    <property type="entry name" value="Transl_elong_EFTs/EF1B"/>
</dbReference>
<accession>A0ABT6ZIY3</accession>